<accession>A0A4R8A1R7</accession>
<evidence type="ECO:0000259" key="1">
    <source>
        <dbReference type="PROSITE" id="PS50943"/>
    </source>
</evidence>
<protein>
    <submittedName>
        <fullName evidence="2">Xre family transcriptional regulator</fullName>
    </submittedName>
</protein>
<dbReference type="Pfam" id="PF17765">
    <property type="entry name" value="MLTR_LBD"/>
    <property type="match status" value="1"/>
</dbReference>
<dbReference type="CDD" id="cd00093">
    <property type="entry name" value="HTH_XRE"/>
    <property type="match status" value="1"/>
</dbReference>
<keyword evidence="3" id="KW-1185">Reference proteome</keyword>
<dbReference type="PANTHER" id="PTHR35010">
    <property type="entry name" value="BLL4672 PROTEIN-RELATED"/>
    <property type="match status" value="1"/>
</dbReference>
<evidence type="ECO:0000313" key="3">
    <source>
        <dbReference type="Proteomes" id="UP000295447"/>
    </source>
</evidence>
<proteinExistence type="predicted"/>
<dbReference type="PROSITE" id="PS50943">
    <property type="entry name" value="HTH_CROC1"/>
    <property type="match status" value="1"/>
</dbReference>
<dbReference type="InterPro" id="IPR041413">
    <property type="entry name" value="MLTR_LBD"/>
</dbReference>
<gene>
    <name evidence="2" type="ORF">EV650_3241</name>
</gene>
<dbReference type="Pfam" id="PF13560">
    <property type="entry name" value="HTH_31"/>
    <property type="match status" value="1"/>
</dbReference>
<dbReference type="InterPro" id="IPR010982">
    <property type="entry name" value="Lambda_DNA-bd_dom_sf"/>
</dbReference>
<dbReference type="SMART" id="SM00530">
    <property type="entry name" value="HTH_XRE"/>
    <property type="match status" value="1"/>
</dbReference>
<comment type="caution">
    <text evidence="2">The sequence shown here is derived from an EMBL/GenBank/DDBJ whole genome shotgun (WGS) entry which is preliminary data.</text>
</comment>
<dbReference type="AlphaFoldDB" id="A0A4R8A1R7"/>
<dbReference type="Gene3D" id="1.10.260.40">
    <property type="entry name" value="lambda repressor-like DNA-binding domains"/>
    <property type="match status" value="1"/>
</dbReference>
<dbReference type="InterPro" id="IPR001387">
    <property type="entry name" value="Cro/C1-type_HTH"/>
</dbReference>
<dbReference type="SUPFAM" id="SSF47413">
    <property type="entry name" value="lambda repressor-like DNA-binding domains"/>
    <property type="match status" value="1"/>
</dbReference>
<evidence type="ECO:0000313" key="2">
    <source>
        <dbReference type="EMBL" id="TDW24362.1"/>
    </source>
</evidence>
<dbReference type="PANTHER" id="PTHR35010:SF2">
    <property type="entry name" value="BLL4672 PROTEIN"/>
    <property type="match status" value="1"/>
</dbReference>
<dbReference type="RefSeq" id="WP_202874533.1">
    <property type="nucleotide sequence ID" value="NZ_SODF01000001.1"/>
</dbReference>
<dbReference type="EMBL" id="SODF01000001">
    <property type="protein sequence ID" value="TDW24362.1"/>
    <property type="molecule type" value="Genomic_DNA"/>
</dbReference>
<organism evidence="2 3">
    <name type="scientific">Kribbella kalugense</name>
    <dbReference type="NCBI Taxonomy" id="2512221"/>
    <lineage>
        <taxon>Bacteria</taxon>
        <taxon>Bacillati</taxon>
        <taxon>Actinomycetota</taxon>
        <taxon>Actinomycetes</taxon>
        <taxon>Propionibacteriales</taxon>
        <taxon>Kribbellaceae</taxon>
        <taxon>Kribbella</taxon>
    </lineage>
</organism>
<dbReference type="GO" id="GO:0003677">
    <property type="term" value="F:DNA binding"/>
    <property type="evidence" value="ECO:0007669"/>
    <property type="project" value="InterPro"/>
</dbReference>
<sequence>MTELGEFLRLRRAQVSPEEVGLPVSGTRRVTGLRREEVAVLAGVSADYYTRLEQGRERNPSGQVIGAIARALRLNADARWHAYRLAGILPEADESSPEEVDPALLQLIKGFPAAVAYVINRRMEVLASNDLANALLSHLADPRNMLHTLFHDPAARELFADWETVARDAVEALRLAADEDPAVRQLVDGLIAGSKDFAGLWREHGVRSLGSKSKTFNHPEVGELTLTYQSFGVQGTTGQYLLVGSAAPGSPDEDSLALLGSLYAGATSR</sequence>
<reference evidence="2 3" key="1">
    <citation type="submission" date="2019-03" db="EMBL/GenBank/DDBJ databases">
        <title>Genomic Encyclopedia of Type Strains, Phase III (KMG-III): the genomes of soil and plant-associated and newly described type strains.</title>
        <authorList>
            <person name="Whitman W."/>
        </authorList>
    </citation>
    <scope>NUCLEOTIDE SEQUENCE [LARGE SCALE GENOMIC DNA]</scope>
    <source>
        <strain evidence="2 3">VKM Ac-2570</strain>
    </source>
</reference>
<dbReference type="Proteomes" id="UP000295447">
    <property type="component" value="Unassembled WGS sequence"/>
</dbReference>
<name>A0A4R8A1R7_9ACTN</name>
<dbReference type="Gene3D" id="3.30.450.180">
    <property type="match status" value="1"/>
</dbReference>
<feature type="domain" description="HTH cro/C1-type" evidence="1">
    <location>
        <begin position="32"/>
        <end position="79"/>
    </location>
</feature>